<dbReference type="AlphaFoldDB" id="A0A0B6YYB9"/>
<proteinExistence type="predicted"/>
<gene>
    <name evidence="1" type="primary">ORF42014</name>
</gene>
<protein>
    <submittedName>
        <fullName evidence="1">Uncharacterized protein</fullName>
    </submittedName>
</protein>
<reference evidence="1" key="1">
    <citation type="submission" date="2014-12" db="EMBL/GenBank/DDBJ databases">
        <title>Insight into the proteome of Arion vulgaris.</title>
        <authorList>
            <person name="Aradska J."/>
            <person name="Bulat T."/>
            <person name="Smidak R."/>
            <person name="Sarate P."/>
            <person name="Gangsoo J."/>
            <person name="Sialana F."/>
            <person name="Bilban M."/>
            <person name="Lubec G."/>
        </authorList>
    </citation>
    <scope>NUCLEOTIDE SEQUENCE</scope>
    <source>
        <tissue evidence="1">Skin</tissue>
    </source>
</reference>
<name>A0A0B6YYB9_9EUPU</name>
<evidence type="ECO:0000313" key="1">
    <source>
        <dbReference type="EMBL" id="CEK61349.1"/>
    </source>
</evidence>
<accession>A0A0B6YYB9</accession>
<sequence length="55" mass="6468">MQKSVRSRHTTMPEFIDGNRKKKLNGCKIIGTYLYRPDWISNITIVKLLAQTLWC</sequence>
<feature type="non-terminal residue" evidence="1">
    <location>
        <position position="55"/>
    </location>
</feature>
<dbReference type="EMBL" id="HACG01014484">
    <property type="protein sequence ID" value="CEK61349.1"/>
    <property type="molecule type" value="Transcribed_RNA"/>
</dbReference>
<organism evidence="1">
    <name type="scientific">Arion vulgaris</name>
    <dbReference type="NCBI Taxonomy" id="1028688"/>
    <lineage>
        <taxon>Eukaryota</taxon>
        <taxon>Metazoa</taxon>
        <taxon>Spiralia</taxon>
        <taxon>Lophotrochozoa</taxon>
        <taxon>Mollusca</taxon>
        <taxon>Gastropoda</taxon>
        <taxon>Heterobranchia</taxon>
        <taxon>Euthyneura</taxon>
        <taxon>Panpulmonata</taxon>
        <taxon>Eupulmonata</taxon>
        <taxon>Stylommatophora</taxon>
        <taxon>Helicina</taxon>
        <taxon>Arionoidea</taxon>
        <taxon>Arionidae</taxon>
        <taxon>Arion</taxon>
    </lineage>
</organism>